<evidence type="ECO:0000259" key="3">
    <source>
        <dbReference type="PROSITE" id="PS51766"/>
    </source>
</evidence>
<accession>A0ABS4INX4</accession>
<keyword evidence="2" id="KW-0732">Signal</keyword>
<dbReference type="InterPro" id="IPR002102">
    <property type="entry name" value="Cohesin_dom"/>
</dbReference>
<feature type="signal peptide" evidence="2">
    <location>
        <begin position="1"/>
        <end position="24"/>
    </location>
</feature>
<dbReference type="RefSeq" id="WP_209969066.1">
    <property type="nucleotide sequence ID" value="NZ_JAGGLB010000001.1"/>
</dbReference>
<dbReference type="PROSITE" id="PS00018">
    <property type="entry name" value="EF_HAND_1"/>
    <property type="match status" value="2"/>
</dbReference>
<protein>
    <recommendedName>
        <fullName evidence="3">Dockerin domain-containing protein</fullName>
    </recommendedName>
</protein>
<dbReference type="Pfam" id="PF00404">
    <property type="entry name" value="Dockerin_1"/>
    <property type="match status" value="1"/>
</dbReference>
<dbReference type="InterPro" id="IPR008965">
    <property type="entry name" value="CBM2/CBM3_carb-bd_dom_sf"/>
</dbReference>
<dbReference type="InterPro" id="IPR036439">
    <property type="entry name" value="Dockerin_dom_sf"/>
</dbReference>
<dbReference type="InterPro" id="IPR018247">
    <property type="entry name" value="EF_Hand_1_Ca_BS"/>
</dbReference>
<dbReference type="Gene3D" id="1.10.1330.10">
    <property type="entry name" value="Dockerin domain"/>
    <property type="match status" value="1"/>
</dbReference>
<dbReference type="InterPro" id="IPR016134">
    <property type="entry name" value="Dockerin_dom"/>
</dbReference>
<name>A0ABS4INX4_9BACL</name>
<gene>
    <name evidence="4" type="ORF">J2Z66_000336</name>
</gene>
<organism evidence="4 5">
    <name type="scientific">Paenibacillus eucommiae</name>
    <dbReference type="NCBI Taxonomy" id="1355755"/>
    <lineage>
        <taxon>Bacteria</taxon>
        <taxon>Bacillati</taxon>
        <taxon>Bacillota</taxon>
        <taxon>Bacilli</taxon>
        <taxon>Bacillales</taxon>
        <taxon>Paenibacillaceae</taxon>
        <taxon>Paenibacillus</taxon>
    </lineage>
</organism>
<dbReference type="Pfam" id="PF00963">
    <property type="entry name" value="Cohesin"/>
    <property type="match status" value="2"/>
</dbReference>
<dbReference type="InterPro" id="IPR008979">
    <property type="entry name" value="Galactose-bd-like_sf"/>
</dbReference>
<dbReference type="CDD" id="cd08547">
    <property type="entry name" value="Type_II_cohesin"/>
    <property type="match status" value="2"/>
</dbReference>
<feature type="chain" id="PRO_5045443852" description="Dockerin domain-containing protein" evidence="2">
    <location>
        <begin position="25"/>
        <end position="992"/>
    </location>
</feature>
<dbReference type="Gene3D" id="2.60.40.680">
    <property type="match status" value="2"/>
</dbReference>
<feature type="domain" description="Dockerin" evidence="3">
    <location>
        <begin position="930"/>
        <end position="992"/>
    </location>
</feature>
<dbReference type="CDD" id="cd14256">
    <property type="entry name" value="Dockerin_I"/>
    <property type="match status" value="1"/>
</dbReference>
<dbReference type="Pfam" id="PF02018">
    <property type="entry name" value="CBM_4_9"/>
    <property type="match status" value="1"/>
</dbReference>
<dbReference type="InterPro" id="IPR003305">
    <property type="entry name" value="CenC_carb-bd"/>
</dbReference>
<dbReference type="Gene3D" id="2.60.120.260">
    <property type="entry name" value="Galactose-binding domain-like"/>
    <property type="match status" value="1"/>
</dbReference>
<dbReference type="SUPFAM" id="SSF49384">
    <property type="entry name" value="Carbohydrate-binding domain"/>
    <property type="match status" value="2"/>
</dbReference>
<dbReference type="SUPFAM" id="SSF49785">
    <property type="entry name" value="Galactose-binding domain-like"/>
    <property type="match status" value="1"/>
</dbReference>
<dbReference type="InterPro" id="IPR002105">
    <property type="entry name" value="Dockerin_1_rpt"/>
</dbReference>
<dbReference type="Proteomes" id="UP001519287">
    <property type="component" value="Unassembled WGS sequence"/>
</dbReference>
<evidence type="ECO:0000313" key="5">
    <source>
        <dbReference type="Proteomes" id="UP001519287"/>
    </source>
</evidence>
<dbReference type="SUPFAM" id="SSF63446">
    <property type="entry name" value="Type I dockerin domain"/>
    <property type="match status" value="1"/>
</dbReference>
<dbReference type="EMBL" id="JAGGLB010000001">
    <property type="protein sequence ID" value="MBP1988741.1"/>
    <property type="molecule type" value="Genomic_DNA"/>
</dbReference>
<reference evidence="4 5" key="1">
    <citation type="submission" date="2021-03" db="EMBL/GenBank/DDBJ databases">
        <title>Genomic Encyclopedia of Type Strains, Phase IV (KMG-IV): sequencing the most valuable type-strain genomes for metagenomic binning, comparative biology and taxonomic classification.</title>
        <authorList>
            <person name="Goeker M."/>
        </authorList>
    </citation>
    <scope>NUCLEOTIDE SEQUENCE [LARGE SCALE GENOMIC DNA]</scope>
    <source>
        <strain evidence="4 5">DSM 26048</strain>
    </source>
</reference>
<evidence type="ECO:0000256" key="2">
    <source>
        <dbReference type="SAM" id="SignalP"/>
    </source>
</evidence>
<dbReference type="PROSITE" id="PS51766">
    <property type="entry name" value="DOCKERIN"/>
    <property type="match status" value="1"/>
</dbReference>
<evidence type="ECO:0000313" key="4">
    <source>
        <dbReference type="EMBL" id="MBP1988741.1"/>
    </source>
</evidence>
<proteinExistence type="predicted"/>
<sequence>MKKKIFLTILAFSMFMNIISVVSATVPPGNNDRLQYFGYYGADGSEFGNPTDKYLHVIGDMANSNVALIHGWIYGQKLRDIIETAASKNMKVILHVYDIFFAYDAIKRGYLVGPWASNWATLKQTLSGLEDNVLGFYFDEPWLAGVKEEDFRFVTKLIGEDFPDKKVMQVSALADLDPGNTGDGMKSSYLEYVTDVGFDYYSGWEHGDYLIYHERLKALANKNQNIWLIPRAFSRNNNSDGMQEELLRHYDLALKDSRVIGILPFNFPSGGDWGKGLEYFFDETKPLYDSYLKNTHIQVGKSVIANEGTNGGTNDNLYVASFDFSSVQGDRGWYYQQGDGSSYTDLAWDTGGAAWQGTTPLVTVGSDFQYPDGEDAIRKWVAPKSGTIQISTNGNIRKSGVLGDGVRLKLLKNGTGIWPEAGEWKLLQANDTSGITMKTTTEVQAGDVLYFVVNQNASSAGDKTLWNPVIVYKTVTEASSVLTGPESVIRGDEITMQIGIKGDPLNFTSWQGVLNYDPDRLQFATKTVTLENNGGTYQALADDAYTNVRPGFQLLSSRVQAEQGKIFISMASTGNGDVVREGGNLLTLDGSVKTGAAIGTTEVSLADLKVSVEGADTEVAGTSMAIQVYAKVPVDPDELLTNPGFENGTTGWEAFYQATLTSIASPVSSGSKALRISERDSNYTGAMQDIKAILLDKGQGTYNFGGMLRTESGTQRMYVNIFVNDSEGEHYFNASFESVGSDKWVRSSGSANITWTGELKTARIYMESMTETGKGNYFVDDFSLKKKPLPVPNQSTLTASASTIPSGAEFKVNYGLSDVSKAIYAQDIKLDYDPSVMDFVSAKSLIEGVSILETIKNPAGKLRLIVASQGSGHAVTGSTQVVELTFKAKKLLQTASGDISITSAALGDDQAAESQAALSSIRVEVTAESVGGSNTDINGDGKVTIGDLSILAALYGKNSSSPDWQQVKRADVNGDGKIDILDLAAVAKKIVE</sequence>
<comment type="caution">
    <text evidence="4">The sequence shown here is derived from an EMBL/GenBank/DDBJ whole genome shotgun (WGS) entry which is preliminary data.</text>
</comment>
<evidence type="ECO:0000256" key="1">
    <source>
        <dbReference type="ARBA" id="ARBA00022801"/>
    </source>
</evidence>
<keyword evidence="1" id="KW-0378">Hydrolase</keyword>
<keyword evidence="5" id="KW-1185">Reference proteome</keyword>